<dbReference type="PANTHER" id="PTHR46423:SF1">
    <property type="entry name" value="RNA POLYMERASE II-ASSOCIATED PROTEIN 3"/>
    <property type="match status" value="1"/>
</dbReference>
<proteinExistence type="predicted"/>
<dbReference type="AlphaFoldDB" id="K1VLC1"/>
<dbReference type="InParanoid" id="K1VLC1"/>
<dbReference type="PANTHER" id="PTHR46423">
    <property type="entry name" value="RNA POLYMERASE II-ASSOCIATED PROTEIN 3"/>
    <property type="match status" value="1"/>
</dbReference>
<feature type="repeat" description="TPR" evidence="2">
    <location>
        <begin position="114"/>
        <end position="147"/>
    </location>
</feature>
<comment type="caution">
    <text evidence="4">The sequence shown here is derived from an EMBL/GenBank/DDBJ whole genome shotgun (WGS) entry which is preliminary data.</text>
</comment>
<evidence type="ECO:0000313" key="5">
    <source>
        <dbReference type="Proteomes" id="UP000006757"/>
    </source>
</evidence>
<evidence type="ECO:0000256" key="1">
    <source>
        <dbReference type="ARBA" id="ARBA00022803"/>
    </source>
</evidence>
<dbReference type="SUPFAM" id="SSF48452">
    <property type="entry name" value="TPR-like"/>
    <property type="match status" value="1"/>
</dbReference>
<feature type="compositionally biased region" description="Low complexity" evidence="3">
    <location>
        <begin position="282"/>
        <end position="304"/>
    </location>
</feature>
<dbReference type="STRING" id="1220162.K1VLC1"/>
<feature type="compositionally biased region" description="Low complexity" evidence="3">
    <location>
        <begin position="421"/>
        <end position="447"/>
    </location>
</feature>
<accession>K1VLC1</accession>
<dbReference type="InterPro" id="IPR019734">
    <property type="entry name" value="TPR_rpt"/>
</dbReference>
<keyword evidence="5" id="KW-1185">Reference proteome</keyword>
<gene>
    <name evidence="4" type="ORF">A1Q2_04097</name>
</gene>
<feature type="compositionally biased region" description="Low complexity" evidence="3">
    <location>
        <begin position="314"/>
        <end position="331"/>
    </location>
</feature>
<dbReference type="EMBL" id="AMBO01000313">
    <property type="protein sequence ID" value="EKD01536.1"/>
    <property type="molecule type" value="Genomic_DNA"/>
</dbReference>
<evidence type="ECO:0000256" key="3">
    <source>
        <dbReference type="SAM" id="MobiDB-lite"/>
    </source>
</evidence>
<dbReference type="HOGENOM" id="CLU_568818_0_0_1"/>
<feature type="compositionally biased region" description="Pro residues" evidence="3">
    <location>
        <begin position="448"/>
        <end position="467"/>
    </location>
</feature>
<feature type="compositionally biased region" description="Polar residues" evidence="3">
    <location>
        <begin position="365"/>
        <end position="374"/>
    </location>
</feature>
<feature type="compositionally biased region" description="Basic and acidic residues" evidence="3">
    <location>
        <begin position="227"/>
        <end position="279"/>
    </location>
</feature>
<dbReference type="OMA" id="HYNNAIN"/>
<dbReference type="InterPro" id="IPR011990">
    <property type="entry name" value="TPR-like_helical_dom_sf"/>
</dbReference>
<feature type="region of interest" description="Disordered" evidence="3">
    <location>
        <begin position="217"/>
        <end position="473"/>
    </location>
</feature>
<keyword evidence="1 2" id="KW-0802">TPR repeat</keyword>
<reference evidence="4 5" key="1">
    <citation type="journal article" date="2012" name="Eukaryot. Cell">
        <title>Genome sequence of the Trichosporon asahii environmental strain CBS 8904.</title>
        <authorList>
            <person name="Yang R.Y."/>
            <person name="Li H.T."/>
            <person name="Zhu H."/>
            <person name="Zhou G.P."/>
            <person name="Wang M."/>
            <person name="Wang L."/>
        </authorList>
    </citation>
    <scope>NUCLEOTIDE SEQUENCE [LARGE SCALE GENOMIC DNA]</scope>
    <source>
        <strain evidence="4 5">CBS 8904</strain>
    </source>
</reference>
<sequence>MLLLDTSTSLSTDKMSLREEVSLLAPITHLPISPDQLAVILTGDQAWLRRGIMVQGWSKDGYEETASLALACLAAALEIPLPRAASRCLALLDGRWARAADLYEQAVSQDSTDAKAWSNLAQARLNLQEYPQAFSAATRAHDLDPTNPKPLYRLALAQRGMNEPQSALSTLASAPQVPEIQTLSAEIKNDLEVQHLKSDPGSQAGLQSLREGFIRREGADGSTRSGEQQRAERARVWAGEDVRERQQESSAERRARDAALQKQAREEKEAKRRDAEGWAREQAGQTQAGQTQAGQTQAVQAQAGRKASGEAMDVDTTPPSTAPTTPSVSTAGNEPRNSFAALKAAKAARRSYADGGGGMPGLVPVSTTRTTPPAQNAPAHVRQPLVQTAPPSAVPSAVNTAVQSAVPSGVPSPVPTPNPQPAASQPAPPAQAVQPPQPPAAQRAPSQPAQPPQPPAQPAPSFAPPSNPHSTAAGAGLSLLRTLAGLSPQDAFAYLRHYTPAVISKVMDGLLDPDALGLILRALQAGAGSGNDDWIKQVIAGLKSNRRWRMTELMLPKAEREALARLS</sequence>
<dbReference type="Gene3D" id="1.25.40.10">
    <property type="entry name" value="Tetratricopeptide repeat domain"/>
    <property type="match status" value="1"/>
</dbReference>
<protein>
    <submittedName>
        <fullName evidence="4">Uncharacterized protein</fullName>
    </submittedName>
</protein>
<evidence type="ECO:0000313" key="4">
    <source>
        <dbReference type="EMBL" id="EKD01536.1"/>
    </source>
</evidence>
<organism evidence="4 5">
    <name type="scientific">Trichosporon asahii var. asahii (strain CBS 8904)</name>
    <name type="common">Yeast</name>
    <dbReference type="NCBI Taxonomy" id="1220162"/>
    <lineage>
        <taxon>Eukaryota</taxon>
        <taxon>Fungi</taxon>
        <taxon>Dikarya</taxon>
        <taxon>Basidiomycota</taxon>
        <taxon>Agaricomycotina</taxon>
        <taxon>Tremellomycetes</taxon>
        <taxon>Trichosporonales</taxon>
        <taxon>Trichosporonaceae</taxon>
        <taxon>Trichosporon</taxon>
    </lineage>
</organism>
<dbReference type="PROSITE" id="PS50005">
    <property type="entry name" value="TPR"/>
    <property type="match status" value="1"/>
</dbReference>
<dbReference type="GO" id="GO:0101031">
    <property type="term" value="C:protein folding chaperone complex"/>
    <property type="evidence" value="ECO:0007669"/>
    <property type="project" value="TreeGrafter"/>
</dbReference>
<feature type="compositionally biased region" description="Pro residues" evidence="3">
    <location>
        <begin position="410"/>
        <end position="420"/>
    </location>
</feature>
<dbReference type="Proteomes" id="UP000006757">
    <property type="component" value="Unassembled WGS sequence"/>
</dbReference>
<dbReference type="Pfam" id="PF14559">
    <property type="entry name" value="TPR_19"/>
    <property type="match status" value="1"/>
</dbReference>
<evidence type="ECO:0000256" key="2">
    <source>
        <dbReference type="PROSITE-ProRule" id="PRU00339"/>
    </source>
</evidence>
<dbReference type="InterPro" id="IPR051966">
    <property type="entry name" value="RPAP3"/>
</dbReference>
<dbReference type="SMART" id="SM00028">
    <property type="entry name" value="TPR"/>
    <property type="match status" value="1"/>
</dbReference>
<name>K1VLC1_TRIAC</name>